<gene>
    <name evidence="2" type="ordered locus">GbCGDNIH1_8003</name>
</gene>
<dbReference type="AlphaFoldDB" id="A0A286M2T8"/>
<dbReference type="Proteomes" id="UP000001963">
    <property type="component" value="Chromosome"/>
</dbReference>
<sequence>MRRGHGRLWGDEGATPMPEDAEPGFQSGSHINAALCSDGGCRG</sequence>
<organism evidence="2 3">
    <name type="scientific">Granulibacter bethesdensis (strain ATCC BAA-1260 / CGDNIH1)</name>
    <dbReference type="NCBI Taxonomy" id="391165"/>
    <lineage>
        <taxon>Bacteria</taxon>
        <taxon>Pseudomonadati</taxon>
        <taxon>Pseudomonadota</taxon>
        <taxon>Alphaproteobacteria</taxon>
        <taxon>Acetobacterales</taxon>
        <taxon>Acetobacteraceae</taxon>
        <taxon>Granulibacter</taxon>
    </lineage>
</organism>
<evidence type="ECO:0000313" key="3">
    <source>
        <dbReference type="Proteomes" id="UP000001963"/>
    </source>
</evidence>
<evidence type="ECO:0000256" key="1">
    <source>
        <dbReference type="SAM" id="MobiDB-lite"/>
    </source>
</evidence>
<evidence type="ECO:0000313" key="2">
    <source>
        <dbReference type="EMBL" id="ASV62337.1"/>
    </source>
</evidence>
<feature type="region of interest" description="Disordered" evidence="1">
    <location>
        <begin position="1"/>
        <end position="32"/>
    </location>
</feature>
<protein>
    <submittedName>
        <fullName evidence="2">Uncharacterized protein</fullName>
    </submittedName>
</protein>
<dbReference type="EMBL" id="CP000394">
    <property type="protein sequence ID" value="ASV62337.1"/>
    <property type="molecule type" value="Genomic_DNA"/>
</dbReference>
<proteinExistence type="predicted"/>
<name>A0A286M2T8_GRABC</name>
<reference evidence="2 3" key="1">
    <citation type="journal article" date="2007" name="J. Bacteriol.">
        <title>Genome sequence analysis of the emerging human pathogenic acetic acid bacterium Granulibacter bethesdensis.</title>
        <authorList>
            <person name="Greenberg D.E."/>
            <person name="Porcella S.F."/>
            <person name="Zelazny A.M."/>
            <person name="Virtaneva K."/>
            <person name="Sturdevant D.E."/>
            <person name="Kupko J.J.III."/>
            <person name="Barbian K.D."/>
            <person name="Babar A."/>
            <person name="Dorward D.W."/>
            <person name="Holland S.M."/>
        </authorList>
    </citation>
    <scope>NUCLEOTIDE SEQUENCE [LARGE SCALE GENOMIC DNA]</scope>
    <source>
        <strain evidence="3">ATCC BAA-1260 / CGDNIH1</strain>
    </source>
</reference>
<accession>A0A286M2T8</accession>
<dbReference type="KEGG" id="gbe:GbCGDNIH1_8003"/>
<keyword evidence="3" id="KW-1185">Reference proteome</keyword>